<reference evidence="1 2" key="1">
    <citation type="submission" date="2020-08" db="EMBL/GenBank/DDBJ databases">
        <title>Genomic Encyclopedia of Type Strains, Phase IV (KMG-IV): sequencing the most valuable type-strain genomes for metagenomic binning, comparative biology and taxonomic classification.</title>
        <authorList>
            <person name="Goeker M."/>
        </authorList>
    </citation>
    <scope>NUCLEOTIDE SEQUENCE [LARGE SCALE GENOMIC DNA]</scope>
    <source>
        <strain evidence="1 2">DSM 104969</strain>
    </source>
</reference>
<sequence>MQAKDIIGKTITDIYQWVEYEIGGLDQGECFLEIDKDFFVKIPYFEDEEIAVENIDKRATSFSSNQAIETVNKPDKEKNKVLNKGEERRAFFRQLGKHLGRMASYEEIAPKSKPHKTENLSNEILEIKGQRIIDFIWDTEEDKKGLFLLSNGFLITEMSIAPNGLGLAGLNCFENMEKLVNSGQYDYSDLERITYDLP</sequence>
<organism evidence="1 2">
    <name type="scientific">Dysgonomonas hofstadii</name>
    <dbReference type="NCBI Taxonomy" id="637886"/>
    <lineage>
        <taxon>Bacteria</taxon>
        <taxon>Pseudomonadati</taxon>
        <taxon>Bacteroidota</taxon>
        <taxon>Bacteroidia</taxon>
        <taxon>Bacteroidales</taxon>
        <taxon>Dysgonomonadaceae</taxon>
        <taxon>Dysgonomonas</taxon>
    </lineage>
</organism>
<proteinExistence type="predicted"/>
<comment type="caution">
    <text evidence="1">The sequence shown here is derived from an EMBL/GenBank/DDBJ whole genome shotgun (WGS) entry which is preliminary data.</text>
</comment>
<gene>
    <name evidence="1" type="ORF">GGR21_003757</name>
</gene>
<protein>
    <submittedName>
        <fullName evidence="1">Uncharacterized protein</fullName>
    </submittedName>
</protein>
<dbReference type="Proteomes" id="UP000555103">
    <property type="component" value="Unassembled WGS sequence"/>
</dbReference>
<dbReference type="EMBL" id="JACIEP010000018">
    <property type="protein sequence ID" value="MBB4037836.1"/>
    <property type="molecule type" value="Genomic_DNA"/>
</dbReference>
<evidence type="ECO:0000313" key="2">
    <source>
        <dbReference type="Proteomes" id="UP000555103"/>
    </source>
</evidence>
<keyword evidence="2" id="KW-1185">Reference proteome</keyword>
<evidence type="ECO:0000313" key="1">
    <source>
        <dbReference type="EMBL" id="MBB4037836.1"/>
    </source>
</evidence>
<accession>A0A840CQY4</accession>
<name>A0A840CQY4_9BACT</name>
<dbReference type="RefSeq" id="WP_183308682.1">
    <property type="nucleotide sequence ID" value="NZ_JACIEP010000018.1"/>
</dbReference>
<dbReference type="AlphaFoldDB" id="A0A840CQY4"/>